<evidence type="ECO:0000313" key="2">
    <source>
        <dbReference type="EMBL" id="TGO03416.1"/>
    </source>
</evidence>
<feature type="domain" description="PIN" evidence="1">
    <location>
        <begin position="2"/>
        <end position="48"/>
    </location>
</feature>
<proteinExistence type="predicted"/>
<dbReference type="InterPro" id="IPR002716">
    <property type="entry name" value="PIN_dom"/>
</dbReference>
<dbReference type="Pfam" id="PF01850">
    <property type="entry name" value="PIN"/>
    <property type="match status" value="1"/>
</dbReference>
<name>A0A4E0RKB6_9GAMM</name>
<dbReference type="Gene3D" id="3.40.50.1010">
    <property type="entry name" value="5'-nuclease"/>
    <property type="match status" value="1"/>
</dbReference>
<protein>
    <recommendedName>
        <fullName evidence="1">PIN domain-containing protein</fullName>
    </recommendedName>
</protein>
<evidence type="ECO:0000259" key="1">
    <source>
        <dbReference type="Pfam" id="PF01850"/>
    </source>
</evidence>
<reference evidence="2 3" key="1">
    <citation type="journal article" date="2016" name="Front. Microbiol.">
        <title>Single-Cell (Meta-)Genomics of a Dimorphic Candidatus Thiomargarita nelsonii Reveals Genomic Plasticity.</title>
        <authorList>
            <person name="Flood B.E."/>
            <person name="Fliss P."/>
            <person name="Jones D.S."/>
            <person name="Dick G.J."/>
            <person name="Jain S."/>
            <person name="Kaster A.K."/>
            <person name="Winkel M."/>
            <person name="Mussmann M."/>
            <person name="Bailey J."/>
        </authorList>
    </citation>
    <scope>NUCLEOTIDE SEQUENCE [LARGE SCALE GENOMIC DNA]</scope>
    <source>
        <strain evidence="2">Hydrate Ridge</strain>
    </source>
</reference>
<dbReference type="EMBL" id="JSZA02000019">
    <property type="protein sequence ID" value="TGO03416.1"/>
    <property type="molecule type" value="Genomic_DNA"/>
</dbReference>
<dbReference type="AlphaFoldDB" id="A0A4E0RKB6"/>
<keyword evidence="3" id="KW-1185">Reference proteome</keyword>
<comment type="caution">
    <text evidence="2">The sequence shown here is derived from an EMBL/GenBank/DDBJ whole genome shotgun (WGS) entry which is preliminary data.</text>
</comment>
<gene>
    <name evidence="2" type="ORF">PN36_06595</name>
</gene>
<sequence>MDAPFIELIGKYKTSYRISYADCFVLALAERENAIVISTVHHEFDVIDETGKLFFYWLRS</sequence>
<organism evidence="2 3">
    <name type="scientific">Candidatus Thiomargarita nelsonii</name>
    <dbReference type="NCBI Taxonomy" id="1003181"/>
    <lineage>
        <taxon>Bacteria</taxon>
        <taxon>Pseudomonadati</taxon>
        <taxon>Pseudomonadota</taxon>
        <taxon>Gammaproteobacteria</taxon>
        <taxon>Thiotrichales</taxon>
        <taxon>Thiotrichaceae</taxon>
        <taxon>Thiomargarita</taxon>
    </lineage>
</organism>
<dbReference type="Proteomes" id="UP000030428">
    <property type="component" value="Unassembled WGS sequence"/>
</dbReference>
<evidence type="ECO:0000313" key="3">
    <source>
        <dbReference type="Proteomes" id="UP000030428"/>
    </source>
</evidence>
<accession>A0A4E0RKB6</accession>